<keyword evidence="4" id="KW-1185">Reference proteome</keyword>
<feature type="region of interest" description="Disordered" evidence="1">
    <location>
        <begin position="1"/>
        <end position="32"/>
    </location>
</feature>
<dbReference type="EMBL" id="JARK01001477">
    <property type="protein sequence ID" value="EYB97365.1"/>
    <property type="molecule type" value="Genomic_DNA"/>
</dbReference>
<dbReference type="OrthoDB" id="10030973at2759"/>
<feature type="domain" description="PiggyBac transposable element-derived protein" evidence="2">
    <location>
        <begin position="87"/>
        <end position="419"/>
    </location>
</feature>
<sequence length="518" mass="59665">MAENGSSRNLERFLIESEDEQEADTKDGEDDMYDLVVPFDEDASDDEDWNLEGARDEWCDDIVVRNRWPFEETHGVHDDVASNCKAPIDFFKFFLNEEVLELVVRETNRYGCSKNMDWVPTNSEEISKLIGLTLQMEIVRLPSLASYWSDDPVYGCHHIGPNAMPRYRFEELVTNLHLCDNNEADRTNRFYRISEFLRVFNKVCQEAFRPGQELCIYGSLVPLKGFLPDKDNRYDVKLFKICTKGGYTYRTIIHAGEEKELPIGSIAEDVVMPLLDGLLDSGRVLFTDDYYTSIPLAETLIARKTNLVGPVRRNSRGLPLVVAERKLKRGEHITQQKENGVTVLKYRGTKNVLMLSTMHDNSVNTNGTPNLIEDYHTAKSFFNVEDQKASYNPYVRRTTKWYQRIFFHLITKTALVNSWRLFCDVTGSTVGLVDYKISVIKSLLPMKRPPSPSLRPILEQVEGPKRSTVRRCVGCYTKICAENGSNEARKRAKRVHTRCSKCKRHYCIECFQVIHTQC</sequence>
<name>A0A016T3Q5_9BILA</name>
<evidence type="ECO:0000259" key="2">
    <source>
        <dbReference type="Pfam" id="PF13843"/>
    </source>
</evidence>
<evidence type="ECO:0000313" key="3">
    <source>
        <dbReference type="EMBL" id="EYB97365.1"/>
    </source>
</evidence>
<accession>A0A016T3Q5</accession>
<evidence type="ECO:0000256" key="1">
    <source>
        <dbReference type="SAM" id="MobiDB-lite"/>
    </source>
</evidence>
<dbReference type="Pfam" id="PF13843">
    <property type="entry name" value="DDE_Tnp_1_7"/>
    <property type="match status" value="1"/>
</dbReference>
<proteinExistence type="predicted"/>
<dbReference type="AlphaFoldDB" id="A0A016T3Q5"/>
<dbReference type="Proteomes" id="UP000024635">
    <property type="component" value="Unassembled WGS sequence"/>
</dbReference>
<evidence type="ECO:0000313" key="4">
    <source>
        <dbReference type="Proteomes" id="UP000024635"/>
    </source>
</evidence>
<dbReference type="PANTHER" id="PTHR46599:SF3">
    <property type="entry name" value="PIGGYBAC TRANSPOSABLE ELEMENT-DERIVED PROTEIN 4"/>
    <property type="match status" value="1"/>
</dbReference>
<organism evidence="3 4">
    <name type="scientific">Ancylostoma ceylanicum</name>
    <dbReference type="NCBI Taxonomy" id="53326"/>
    <lineage>
        <taxon>Eukaryota</taxon>
        <taxon>Metazoa</taxon>
        <taxon>Ecdysozoa</taxon>
        <taxon>Nematoda</taxon>
        <taxon>Chromadorea</taxon>
        <taxon>Rhabditida</taxon>
        <taxon>Rhabditina</taxon>
        <taxon>Rhabditomorpha</taxon>
        <taxon>Strongyloidea</taxon>
        <taxon>Ancylostomatidae</taxon>
        <taxon>Ancylostomatinae</taxon>
        <taxon>Ancylostoma</taxon>
    </lineage>
</organism>
<dbReference type="InterPro" id="IPR029526">
    <property type="entry name" value="PGBD"/>
</dbReference>
<gene>
    <name evidence="3" type="primary">Acey_s0141.g2228</name>
    <name evidence="3" type="ORF">Y032_0141g2228</name>
</gene>
<feature type="compositionally biased region" description="Acidic residues" evidence="1">
    <location>
        <begin position="16"/>
        <end position="32"/>
    </location>
</feature>
<protein>
    <recommendedName>
        <fullName evidence="2">PiggyBac transposable element-derived protein domain-containing protein</fullName>
    </recommendedName>
</protein>
<dbReference type="PANTHER" id="PTHR46599">
    <property type="entry name" value="PIGGYBAC TRANSPOSABLE ELEMENT-DERIVED PROTEIN 4"/>
    <property type="match status" value="1"/>
</dbReference>
<reference evidence="4" key="1">
    <citation type="journal article" date="2015" name="Nat. Genet.">
        <title>The genome and transcriptome of the zoonotic hookworm Ancylostoma ceylanicum identify infection-specific gene families.</title>
        <authorList>
            <person name="Schwarz E.M."/>
            <person name="Hu Y."/>
            <person name="Antoshechkin I."/>
            <person name="Miller M.M."/>
            <person name="Sternberg P.W."/>
            <person name="Aroian R.V."/>
        </authorList>
    </citation>
    <scope>NUCLEOTIDE SEQUENCE</scope>
    <source>
        <strain evidence="4">HY135</strain>
    </source>
</reference>
<comment type="caution">
    <text evidence="3">The sequence shown here is derived from an EMBL/GenBank/DDBJ whole genome shotgun (WGS) entry which is preliminary data.</text>
</comment>